<feature type="region of interest" description="Disordered" evidence="3">
    <location>
        <begin position="82"/>
        <end position="106"/>
    </location>
</feature>
<reference evidence="5" key="1">
    <citation type="journal article" date="2022" name="bioRxiv">
        <title>Sequencing and chromosome-scale assembly of the giantPleurodeles waltlgenome.</title>
        <authorList>
            <person name="Brown T."/>
            <person name="Elewa A."/>
            <person name="Iarovenko S."/>
            <person name="Subramanian E."/>
            <person name="Araus A.J."/>
            <person name="Petzold A."/>
            <person name="Susuki M."/>
            <person name="Suzuki K.-i.T."/>
            <person name="Hayashi T."/>
            <person name="Toyoda A."/>
            <person name="Oliveira C."/>
            <person name="Osipova E."/>
            <person name="Leigh N.D."/>
            <person name="Simon A."/>
            <person name="Yun M.H."/>
        </authorList>
    </citation>
    <scope>NUCLEOTIDE SEQUENCE</scope>
    <source>
        <strain evidence="5">20211129_DDA</strain>
        <tissue evidence="5">Liver</tissue>
    </source>
</reference>
<dbReference type="InterPro" id="IPR012677">
    <property type="entry name" value="Nucleotide-bd_a/b_plait_sf"/>
</dbReference>
<accession>A0AAV7KP23</accession>
<evidence type="ECO:0000256" key="2">
    <source>
        <dbReference type="PROSITE-ProRule" id="PRU00176"/>
    </source>
</evidence>
<dbReference type="Proteomes" id="UP001066276">
    <property type="component" value="Chromosome 12"/>
</dbReference>
<evidence type="ECO:0000313" key="6">
    <source>
        <dbReference type="Proteomes" id="UP001066276"/>
    </source>
</evidence>
<dbReference type="Gene3D" id="3.30.70.330">
    <property type="match status" value="3"/>
</dbReference>
<feature type="domain" description="RRM" evidence="4">
    <location>
        <begin position="139"/>
        <end position="215"/>
    </location>
</feature>
<feature type="domain" description="RRM" evidence="4">
    <location>
        <begin position="219"/>
        <end position="291"/>
    </location>
</feature>
<evidence type="ECO:0000256" key="3">
    <source>
        <dbReference type="SAM" id="MobiDB-lite"/>
    </source>
</evidence>
<keyword evidence="1 2" id="KW-0694">RNA-binding</keyword>
<dbReference type="PROSITE" id="PS50102">
    <property type="entry name" value="RRM"/>
    <property type="match status" value="2"/>
</dbReference>
<comment type="caution">
    <text evidence="5">The sequence shown here is derived from an EMBL/GenBank/DDBJ whole genome shotgun (WGS) entry which is preliminary data.</text>
</comment>
<dbReference type="Pfam" id="PF00076">
    <property type="entry name" value="RRM_1"/>
    <property type="match status" value="2"/>
</dbReference>
<organism evidence="5 6">
    <name type="scientific">Pleurodeles waltl</name>
    <name type="common">Iberian ribbed newt</name>
    <dbReference type="NCBI Taxonomy" id="8319"/>
    <lineage>
        <taxon>Eukaryota</taxon>
        <taxon>Metazoa</taxon>
        <taxon>Chordata</taxon>
        <taxon>Craniata</taxon>
        <taxon>Vertebrata</taxon>
        <taxon>Euteleostomi</taxon>
        <taxon>Amphibia</taxon>
        <taxon>Batrachia</taxon>
        <taxon>Caudata</taxon>
        <taxon>Salamandroidea</taxon>
        <taxon>Salamandridae</taxon>
        <taxon>Pleurodelinae</taxon>
        <taxon>Pleurodeles</taxon>
    </lineage>
</organism>
<proteinExistence type="predicted"/>
<evidence type="ECO:0000256" key="1">
    <source>
        <dbReference type="ARBA" id="ARBA00022884"/>
    </source>
</evidence>
<gene>
    <name evidence="5" type="ORF">NDU88_000117</name>
</gene>
<protein>
    <recommendedName>
        <fullName evidence="4">RRM domain-containing protein</fullName>
    </recommendedName>
</protein>
<keyword evidence="6" id="KW-1185">Reference proteome</keyword>
<dbReference type="SMART" id="SM00360">
    <property type="entry name" value="RRM"/>
    <property type="match status" value="3"/>
</dbReference>
<dbReference type="InterPro" id="IPR000504">
    <property type="entry name" value="RRM_dom"/>
</dbReference>
<name>A0AAV7KP23_PLEWA</name>
<dbReference type="SUPFAM" id="SSF54928">
    <property type="entry name" value="RNA-binding domain, RBD"/>
    <property type="match status" value="2"/>
</dbReference>
<feature type="compositionally biased region" description="Polar residues" evidence="3">
    <location>
        <begin position="82"/>
        <end position="91"/>
    </location>
</feature>
<dbReference type="InterPro" id="IPR035979">
    <property type="entry name" value="RBD_domain_sf"/>
</dbReference>
<dbReference type="AlphaFoldDB" id="A0AAV7KP23"/>
<dbReference type="GO" id="GO:0003723">
    <property type="term" value="F:RNA binding"/>
    <property type="evidence" value="ECO:0007669"/>
    <property type="project" value="UniProtKB-UniRule"/>
</dbReference>
<sequence>MNLPLEAPDKFILGKIKNRFKSFGNVISMKLHRAEDCRFVVVVFKSQAEQTKALGANGDCLFGQPLLVTLYERSQSQYLTLSSKDNKTQASVPHANKKRLSGSHHVLNTSPSRLISAEKDEFPRQSSEEINDSEPQPSRMLFISNLDSDITKQDLLDKFGRFGEIVDIYINSLPGAARQFAFLQFACISSAALSLKAMNGAFLGKCQVALSFGTIQPTRCVFVEGLSSFLTNEYLIQRFSEHGTVEKVLYSRQRGSALILYVDEVSARKAVKVTRSLKITGDTIVMDYANDSFQLHFCQSILGDG</sequence>
<dbReference type="EMBL" id="JANPWB010000016">
    <property type="protein sequence ID" value="KAJ1079885.1"/>
    <property type="molecule type" value="Genomic_DNA"/>
</dbReference>
<evidence type="ECO:0000259" key="4">
    <source>
        <dbReference type="PROSITE" id="PS50102"/>
    </source>
</evidence>
<evidence type="ECO:0000313" key="5">
    <source>
        <dbReference type="EMBL" id="KAJ1079885.1"/>
    </source>
</evidence>
<dbReference type="PANTHER" id="PTHR23189">
    <property type="entry name" value="RNA RECOGNITION MOTIF-CONTAINING"/>
    <property type="match status" value="1"/>
</dbReference>